<proteinExistence type="predicted"/>
<dbReference type="EMBL" id="BSOH01000007">
    <property type="protein sequence ID" value="GLR16853.1"/>
    <property type="molecule type" value="Genomic_DNA"/>
</dbReference>
<sequence length="54" mass="6328">MKLKEEKFLIKNPKLVFLEIAIQPETNVSAKCLNWLINVLNARLAIQMIKYQNL</sequence>
<comment type="caution">
    <text evidence="1">The sequence shown here is derived from an EMBL/GenBank/DDBJ whole genome shotgun (WGS) entry which is preliminary data.</text>
</comment>
<accession>A0AA37SLT8</accession>
<organism evidence="1 2">
    <name type="scientific">Portibacter lacus</name>
    <dbReference type="NCBI Taxonomy" id="1099794"/>
    <lineage>
        <taxon>Bacteria</taxon>
        <taxon>Pseudomonadati</taxon>
        <taxon>Bacteroidota</taxon>
        <taxon>Saprospiria</taxon>
        <taxon>Saprospirales</taxon>
        <taxon>Haliscomenobacteraceae</taxon>
        <taxon>Portibacter</taxon>
    </lineage>
</organism>
<reference evidence="1" key="2">
    <citation type="submission" date="2023-01" db="EMBL/GenBank/DDBJ databases">
        <title>Draft genome sequence of Portibacter lacus strain NBRC 108769.</title>
        <authorList>
            <person name="Sun Q."/>
            <person name="Mori K."/>
        </authorList>
    </citation>
    <scope>NUCLEOTIDE SEQUENCE</scope>
    <source>
        <strain evidence="1">NBRC 108769</strain>
    </source>
</reference>
<dbReference type="AlphaFoldDB" id="A0AA37SLT8"/>
<name>A0AA37SLT8_9BACT</name>
<reference evidence="1" key="1">
    <citation type="journal article" date="2014" name="Int. J. Syst. Evol. Microbiol.">
        <title>Complete genome sequence of Corynebacterium casei LMG S-19264T (=DSM 44701T), isolated from a smear-ripened cheese.</title>
        <authorList>
            <consortium name="US DOE Joint Genome Institute (JGI-PGF)"/>
            <person name="Walter F."/>
            <person name="Albersmeier A."/>
            <person name="Kalinowski J."/>
            <person name="Ruckert C."/>
        </authorList>
    </citation>
    <scope>NUCLEOTIDE SEQUENCE</scope>
    <source>
        <strain evidence="1">NBRC 108769</strain>
    </source>
</reference>
<evidence type="ECO:0000313" key="2">
    <source>
        <dbReference type="Proteomes" id="UP001156666"/>
    </source>
</evidence>
<gene>
    <name evidence="1" type="ORF">GCM10007940_14680</name>
</gene>
<protein>
    <submittedName>
        <fullName evidence="1">Uncharacterized protein</fullName>
    </submittedName>
</protein>
<keyword evidence="2" id="KW-1185">Reference proteome</keyword>
<evidence type="ECO:0000313" key="1">
    <source>
        <dbReference type="EMBL" id="GLR16853.1"/>
    </source>
</evidence>
<dbReference type="Proteomes" id="UP001156666">
    <property type="component" value="Unassembled WGS sequence"/>
</dbReference>